<protein>
    <recommendedName>
        <fullName evidence="2">RNase MRP protein 1 RNA binding domain-containing protein</fullName>
    </recommendedName>
</protein>
<proteinExistence type="predicted"/>
<evidence type="ECO:0000313" key="3">
    <source>
        <dbReference type="EMBL" id="TKX22290.1"/>
    </source>
</evidence>
<accession>A0A4U7B013</accession>
<dbReference type="GO" id="GO:0042134">
    <property type="term" value="F:rRNA primary transcript binding"/>
    <property type="evidence" value="ECO:0007669"/>
    <property type="project" value="InterPro"/>
</dbReference>
<evidence type="ECO:0000256" key="1">
    <source>
        <dbReference type="SAM" id="MobiDB-lite"/>
    </source>
</evidence>
<gene>
    <name evidence="3" type="ORF">C1H76_5580</name>
</gene>
<dbReference type="GO" id="GO:0000172">
    <property type="term" value="C:ribonuclease MRP complex"/>
    <property type="evidence" value="ECO:0007669"/>
    <property type="project" value="InterPro"/>
</dbReference>
<reference evidence="3 4" key="1">
    <citation type="submission" date="2018-02" db="EMBL/GenBank/DDBJ databases">
        <title>Draft genome sequences of Elsinoe sp., causing black scab on jojoba.</title>
        <authorList>
            <person name="Stodart B."/>
            <person name="Jeffress S."/>
            <person name="Ash G."/>
            <person name="Arun Chinnappa K."/>
        </authorList>
    </citation>
    <scope>NUCLEOTIDE SEQUENCE [LARGE SCALE GENOMIC DNA]</scope>
    <source>
        <strain evidence="3 4">Hillstone_2</strain>
    </source>
</reference>
<feature type="domain" description="RNase MRP protein 1 RNA binding" evidence="2">
    <location>
        <begin position="22"/>
        <end position="124"/>
    </location>
</feature>
<comment type="caution">
    <text evidence="3">The sequence shown here is derived from an EMBL/GenBank/DDBJ whole genome shotgun (WGS) entry which is preliminary data.</text>
</comment>
<dbReference type="CDD" id="cd22573">
    <property type="entry name" value="RMP1_RBD"/>
    <property type="match status" value="1"/>
</dbReference>
<dbReference type="GO" id="GO:0000466">
    <property type="term" value="P:maturation of 5.8S rRNA from tricistronic rRNA transcript (SSU-rRNA, 5.8S rRNA, LSU-rRNA)"/>
    <property type="evidence" value="ECO:0007669"/>
    <property type="project" value="TreeGrafter"/>
</dbReference>
<dbReference type="Proteomes" id="UP000308133">
    <property type="component" value="Unassembled WGS sequence"/>
</dbReference>
<name>A0A4U7B013_9PEZI</name>
<sequence length="285" mass="31702">MSPLKTRLFPPDLSNLTHLHTLLHLLHHRNRAQHRRSHWYKPLCLLRRHLALLVNLYTTLNSIPDTHSARHRKKSEDRLTESRVEKELLYLSDVLVPRAWRAFSQLVAEGRFAVLGTFLVAVLGEVGRVLGVTGRVEEEGERDFLGVLGEFGGEWLGVEGDGAEGAGGERLEGVGAGDRVERLRERRGVEGKGGDEDVGEVVRRHADEEVAVERGGVVEGEREEGRDVDDAVRFVSKEDRGAEVDAASRTKDKKRKGEGKGESTVKKRKKKTKSGNAIDDLFAGL</sequence>
<dbReference type="InterPro" id="IPR047205">
    <property type="entry name" value="RMP1"/>
</dbReference>
<dbReference type="EMBL" id="PTQR01000068">
    <property type="protein sequence ID" value="TKX22290.1"/>
    <property type="molecule type" value="Genomic_DNA"/>
</dbReference>
<dbReference type="PANTHER" id="PTHR37792:SF1">
    <property type="entry name" value="RIBONUCLEASE MRP PROTEIN SUBUNIT RMP1"/>
    <property type="match status" value="1"/>
</dbReference>
<dbReference type="GO" id="GO:0000294">
    <property type="term" value="P:nuclear-transcribed mRNA catabolic process, RNase MRP-dependent"/>
    <property type="evidence" value="ECO:0007669"/>
    <property type="project" value="TreeGrafter"/>
</dbReference>
<feature type="region of interest" description="Disordered" evidence="1">
    <location>
        <begin position="239"/>
        <end position="285"/>
    </location>
</feature>
<dbReference type="Pfam" id="PF20945">
    <property type="entry name" value="RMP1"/>
    <property type="match status" value="1"/>
</dbReference>
<dbReference type="InterPro" id="IPR047204">
    <property type="entry name" value="RMP1_RBD"/>
</dbReference>
<organism evidence="3 4">
    <name type="scientific">Elsinoe australis</name>
    <dbReference type="NCBI Taxonomy" id="40998"/>
    <lineage>
        <taxon>Eukaryota</taxon>
        <taxon>Fungi</taxon>
        <taxon>Dikarya</taxon>
        <taxon>Ascomycota</taxon>
        <taxon>Pezizomycotina</taxon>
        <taxon>Dothideomycetes</taxon>
        <taxon>Dothideomycetidae</taxon>
        <taxon>Myriangiales</taxon>
        <taxon>Elsinoaceae</taxon>
        <taxon>Elsinoe</taxon>
    </lineage>
</organism>
<feature type="compositionally biased region" description="Basic and acidic residues" evidence="1">
    <location>
        <begin position="239"/>
        <end position="250"/>
    </location>
</feature>
<dbReference type="AlphaFoldDB" id="A0A4U7B013"/>
<dbReference type="PANTHER" id="PTHR37792">
    <property type="entry name" value="RIBONUCLEASE MRP PROTEIN SUBUNIT RMP1"/>
    <property type="match status" value="1"/>
</dbReference>
<evidence type="ECO:0000259" key="2">
    <source>
        <dbReference type="Pfam" id="PF20945"/>
    </source>
</evidence>
<evidence type="ECO:0000313" key="4">
    <source>
        <dbReference type="Proteomes" id="UP000308133"/>
    </source>
</evidence>